<evidence type="ECO:0000313" key="9">
    <source>
        <dbReference type="EMBL" id="TXK01289.1"/>
    </source>
</evidence>
<gene>
    <name evidence="8" type="ORF">D2V05_00760</name>
    <name evidence="9" type="ORF">FQ017_00750</name>
</gene>
<evidence type="ECO:0000256" key="1">
    <source>
        <dbReference type="ARBA" id="ARBA00004442"/>
    </source>
</evidence>
<accession>A0A3A1NRJ8</accession>
<evidence type="ECO:0000256" key="5">
    <source>
        <dbReference type="ARBA" id="ARBA00023237"/>
    </source>
</evidence>
<comment type="caution">
    <text evidence="8">The sequence shown here is derived from an EMBL/GenBank/DDBJ whole genome shotgun (WGS) entry which is preliminary data.</text>
</comment>
<comment type="similarity">
    <text evidence="2">Belongs to the SusD family.</text>
</comment>
<dbReference type="Gene3D" id="1.25.40.390">
    <property type="match status" value="1"/>
</dbReference>
<feature type="domain" description="RagB/SusD" evidence="6">
    <location>
        <begin position="353"/>
        <end position="471"/>
    </location>
</feature>
<dbReference type="InterPro" id="IPR012944">
    <property type="entry name" value="SusD_RagB_dom"/>
</dbReference>
<dbReference type="PROSITE" id="PS51257">
    <property type="entry name" value="PROKAR_LIPOPROTEIN"/>
    <property type="match status" value="1"/>
</dbReference>
<evidence type="ECO:0000256" key="3">
    <source>
        <dbReference type="ARBA" id="ARBA00022729"/>
    </source>
</evidence>
<evidence type="ECO:0000313" key="10">
    <source>
        <dbReference type="Proteomes" id="UP000266691"/>
    </source>
</evidence>
<dbReference type="RefSeq" id="WP_119645723.1">
    <property type="nucleotide sequence ID" value="NZ_QXFI01000006.1"/>
</dbReference>
<evidence type="ECO:0000313" key="8">
    <source>
        <dbReference type="EMBL" id="RIV47455.1"/>
    </source>
</evidence>
<dbReference type="AlphaFoldDB" id="A0A3A1NRJ8"/>
<keyword evidence="3" id="KW-0732">Signal</keyword>
<evidence type="ECO:0000259" key="6">
    <source>
        <dbReference type="Pfam" id="PF07980"/>
    </source>
</evidence>
<feature type="domain" description="SusD-like N-terminal" evidence="7">
    <location>
        <begin position="104"/>
        <end position="227"/>
    </location>
</feature>
<protein>
    <submittedName>
        <fullName evidence="8">RagB/SusD family nutrient uptake outer membrane protein</fullName>
    </submittedName>
</protein>
<sequence length="503" mass="55459">MKLRNINYLVFGSIMVLAFTSCSKEYLDVEPKGTYLEENYYSNETQAYSGLIAIYDVLGKESRGFENMVTMMNAGSDDHYAGGGGPDDGAGIHAFSNYSITASTIPASYWGDYYQGIFRANVLLSKLPDIPMGDANRARFTAEAKALRGYFYFQLVRMFGNIPLIVDPLPTADIYNVEQASKEAVYAQIETDLEDAKNSLPDMVNLTTEAGRFSKGAVQALLGKVYLYDGKNAQAADELAEVNGTPGGTSKYGYRLLDNFADLWDFQNTFNSESILETTNTNQSNADWGFWGSGADEGNSINIMVGPRSYVRSSGSTAPDFAPGWSFNVFTQSFYDLIKDDPRFDATVADLKAYEEADEIEYLHGDQDTGYYLRKFMPLNSDATTGGGVKELNYQQHVYMIRLADTYLLEAEALGGSGARAQALLDAVRARVGLPSVPVSTQAIWNERRLELAGEGHRWFDLIRTGNAATALANKGFTAGKNEVLPIPLREMENTLIVQNPNY</sequence>
<dbReference type="SUPFAM" id="SSF48452">
    <property type="entry name" value="TPR-like"/>
    <property type="match status" value="1"/>
</dbReference>
<evidence type="ECO:0000259" key="7">
    <source>
        <dbReference type="Pfam" id="PF14322"/>
    </source>
</evidence>
<dbReference type="Proteomes" id="UP000266691">
    <property type="component" value="Unassembled WGS sequence"/>
</dbReference>
<keyword evidence="11" id="KW-1185">Reference proteome</keyword>
<dbReference type="InterPro" id="IPR011990">
    <property type="entry name" value="TPR-like_helical_dom_sf"/>
</dbReference>
<dbReference type="Proteomes" id="UP000321621">
    <property type="component" value="Unassembled WGS sequence"/>
</dbReference>
<evidence type="ECO:0000256" key="2">
    <source>
        <dbReference type="ARBA" id="ARBA00006275"/>
    </source>
</evidence>
<dbReference type="Pfam" id="PF14322">
    <property type="entry name" value="SusD-like_3"/>
    <property type="match status" value="1"/>
</dbReference>
<dbReference type="OrthoDB" id="5694214at2"/>
<dbReference type="GO" id="GO:0009279">
    <property type="term" value="C:cell outer membrane"/>
    <property type="evidence" value="ECO:0007669"/>
    <property type="project" value="UniProtKB-SubCell"/>
</dbReference>
<evidence type="ECO:0000313" key="11">
    <source>
        <dbReference type="Proteomes" id="UP000321621"/>
    </source>
</evidence>
<organism evidence="8 10">
    <name type="scientific">Flagellimonas pelagia</name>
    <dbReference type="NCBI Taxonomy" id="2306998"/>
    <lineage>
        <taxon>Bacteria</taxon>
        <taxon>Pseudomonadati</taxon>
        <taxon>Bacteroidota</taxon>
        <taxon>Flavobacteriia</taxon>
        <taxon>Flavobacteriales</taxon>
        <taxon>Flavobacteriaceae</taxon>
        <taxon>Flagellimonas</taxon>
    </lineage>
</organism>
<dbReference type="CDD" id="cd08977">
    <property type="entry name" value="SusD"/>
    <property type="match status" value="1"/>
</dbReference>
<comment type="subcellular location">
    <subcellularLocation>
        <location evidence="1">Cell outer membrane</location>
    </subcellularLocation>
</comment>
<reference evidence="8 10" key="1">
    <citation type="submission" date="2018-08" db="EMBL/GenBank/DDBJ databases">
        <title>Proposal of Muricauda 72 sp.nov. and Muricauda NH166 sp.nov., isolated from seawater.</title>
        <authorList>
            <person name="Cheng H."/>
            <person name="Wu Y.-H."/>
            <person name="Guo L.-L."/>
            <person name="Xu X.-W."/>
        </authorList>
    </citation>
    <scope>NUCLEOTIDE SEQUENCE [LARGE SCALE GENOMIC DNA]</scope>
    <source>
        <strain evidence="8 10">72</strain>
    </source>
</reference>
<dbReference type="Pfam" id="PF07980">
    <property type="entry name" value="SusD_RagB"/>
    <property type="match status" value="1"/>
</dbReference>
<proteinExistence type="inferred from homology"/>
<dbReference type="InterPro" id="IPR033985">
    <property type="entry name" value="SusD-like_N"/>
</dbReference>
<keyword evidence="5" id="KW-0998">Cell outer membrane</keyword>
<dbReference type="EMBL" id="QXFI01000006">
    <property type="protein sequence ID" value="RIV47455.1"/>
    <property type="molecule type" value="Genomic_DNA"/>
</dbReference>
<keyword evidence="4" id="KW-0472">Membrane</keyword>
<name>A0A3A1NRJ8_9FLAO</name>
<dbReference type="EMBL" id="VNWK01000006">
    <property type="protein sequence ID" value="TXK01289.1"/>
    <property type="molecule type" value="Genomic_DNA"/>
</dbReference>
<reference evidence="9 11" key="2">
    <citation type="submission" date="2019-07" db="EMBL/GenBank/DDBJ databases">
        <title>Draft genome of two Muricauda strains isolated from deep sea.</title>
        <authorList>
            <person name="Sun C."/>
        </authorList>
    </citation>
    <scope>NUCLEOTIDE SEQUENCE [LARGE SCALE GENOMIC DNA]</scope>
    <source>
        <strain evidence="9 11">72</strain>
    </source>
</reference>
<evidence type="ECO:0000256" key="4">
    <source>
        <dbReference type="ARBA" id="ARBA00023136"/>
    </source>
</evidence>